<evidence type="ECO:0000256" key="2">
    <source>
        <dbReference type="SAM" id="MobiDB-lite"/>
    </source>
</evidence>
<name>G0MTH4_CAEBE</name>
<feature type="coiled-coil region" evidence="1">
    <location>
        <begin position="250"/>
        <end position="298"/>
    </location>
</feature>
<feature type="compositionally biased region" description="Low complexity" evidence="2">
    <location>
        <begin position="98"/>
        <end position="107"/>
    </location>
</feature>
<protein>
    <submittedName>
        <fullName evidence="3">Uncharacterized protein</fullName>
    </submittedName>
</protein>
<evidence type="ECO:0000313" key="4">
    <source>
        <dbReference type="Proteomes" id="UP000008068"/>
    </source>
</evidence>
<evidence type="ECO:0000256" key="1">
    <source>
        <dbReference type="SAM" id="Coils"/>
    </source>
</evidence>
<dbReference type="HOGENOM" id="CLU_861160_0_0_1"/>
<accession>G0MTH4</accession>
<dbReference type="Proteomes" id="UP000008068">
    <property type="component" value="Unassembled WGS sequence"/>
</dbReference>
<evidence type="ECO:0000313" key="3">
    <source>
        <dbReference type="EMBL" id="EGT43810.1"/>
    </source>
</evidence>
<feature type="region of interest" description="Disordered" evidence="2">
    <location>
        <begin position="83"/>
        <end position="114"/>
    </location>
</feature>
<sequence length="323" mass="36618">MFSRLVDRARRWWRKVSSPPSQDHQHEISYGIEATHYFQYCHAAEQQLLGHFAEVQKSRRVQEVAEANENSDENIFKDMESFEQFDESRRESQSRGTSPLSSSLPSSRFYEDSDSDDCELTVCFDGSKMLPHPTPQPTPASPSSVVRLPNIPRSQQNGGNMEHAANTAIAIPVQGLPPFTSIAQYQQFLLANNAGVHIPIVAAPSEMPAHRQHGPESLQVALAPTRHHPYPHPQQVDVTAIYQKAENHFRRLFEDHLAHARREIQTLKEDVGRLKRDNEVHRREAAAFKQLYEDLKAETTAGVKETVNNFAKKPIKDSSPKTK</sequence>
<dbReference type="eggNOG" id="ENOG502TKEY">
    <property type="taxonomic scope" value="Eukaryota"/>
</dbReference>
<proteinExistence type="predicted"/>
<dbReference type="AlphaFoldDB" id="G0MTH4"/>
<keyword evidence="1" id="KW-0175">Coiled coil</keyword>
<keyword evidence="4" id="KW-1185">Reference proteome</keyword>
<dbReference type="EMBL" id="GL379811">
    <property type="protein sequence ID" value="EGT43810.1"/>
    <property type="molecule type" value="Genomic_DNA"/>
</dbReference>
<dbReference type="InParanoid" id="G0MTH4"/>
<organism evidence="4">
    <name type="scientific">Caenorhabditis brenneri</name>
    <name type="common">Nematode worm</name>
    <dbReference type="NCBI Taxonomy" id="135651"/>
    <lineage>
        <taxon>Eukaryota</taxon>
        <taxon>Metazoa</taxon>
        <taxon>Ecdysozoa</taxon>
        <taxon>Nematoda</taxon>
        <taxon>Chromadorea</taxon>
        <taxon>Rhabditida</taxon>
        <taxon>Rhabditina</taxon>
        <taxon>Rhabditomorpha</taxon>
        <taxon>Rhabditoidea</taxon>
        <taxon>Rhabditidae</taxon>
        <taxon>Peloderinae</taxon>
        <taxon>Caenorhabditis</taxon>
    </lineage>
</organism>
<reference evidence="4" key="1">
    <citation type="submission" date="2011-07" db="EMBL/GenBank/DDBJ databases">
        <authorList>
            <consortium name="Caenorhabditis brenneri Sequencing and Analysis Consortium"/>
            <person name="Wilson R.K."/>
        </authorList>
    </citation>
    <scope>NUCLEOTIDE SEQUENCE [LARGE SCALE GENOMIC DNA]</scope>
    <source>
        <strain evidence="4">PB2801</strain>
    </source>
</reference>
<gene>
    <name evidence="3" type="ORF">CAEBREN_14452</name>
</gene>
<feature type="compositionally biased region" description="Basic and acidic residues" evidence="2">
    <location>
        <begin position="83"/>
        <end position="93"/>
    </location>
</feature>